<dbReference type="NCBIfam" id="NF010229">
    <property type="entry name" value="PRK13682.1-4"/>
    <property type="match status" value="1"/>
</dbReference>
<dbReference type="AlphaFoldDB" id="A0A4V2UXL2"/>
<comment type="caution">
    <text evidence="6">The sequence shown here is derived from an EMBL/GenBank/DDBJ whole genome shotgun (WGS) entry which is preliminary data.</text>
</comment>
<reference evidence="6 7" key="1">
    <citation type="submission" date="2019-03" db="EMBL/GenBank/DDBJ databases">
        <title>Genomic Encyclopedia of Type Strains, Phase IV (KMG-IV): sequencing the most valuable type-strain genomes for metagenomic binning, comparative biology and taxonomic classification.</title>
        <authorList>
            <person name="Goeker M."/>
        </authorList>
    </citation>
    <scope>NUCLEOTIDE SEQUENCE [LARGE SCALE GENOMIC DNA]</scope>
    <source>
        <strain evidence="6 7">DSM 9035</strain>
    </source>
</reference>
<feature type="transmembrane region" description="Helical" evidence="5">
    <location>
        <begin position="29"/>
        <end position="51"/>
    </location>
</feature>
<evidence type="ECO:0000313" key="7">
    <source>
        <dbReference type="Proteomes" id="UP000294664"/>
    </source>
</evidence>
<evidence type="ECO:0000256" key="2">
    <source>
        <dbReference type="ARBA" id="ARBA00022692"/>
    </source>
</evidence>
<keyword evidence="1 5" id="KW-1003">Cell membrane</keyword>
<evidence type="ECO:0000256" key="4">
    <source>
        <dbReference type="ARBA" id="ARBA00023136"/>
    </source>
</evidence>
<name>A0A4V2UXL2_9HYPH</name>
<dbReference type="Pfam" id="PF07043">
    <property type="entry name" value="DUF1328"/>
    <property type="match status" value="1"/>
</dbReference>
<evidence type="ECO:0000313" key="6">
    <source>
        <dbReference type="EMBL" id="TCT03918.1"/>
    </source>
</evidence>
<organism evidence="6 7">
    <name type="scientific">Aquabacter spiritensis</name>
    <dbReference type="NCBI Taxonomy" id="933073"/>
    <lineage>
        <taxon>Bacteria</taxon>
        <taxon>Pseudomonadati</taxon>
        <taxon>Pseudomonadota</taxon>
        <taxon>Alphaproteobacteria</taxon>
        <taxon>Hyphomicrobiales</taxon>
        <taxon>Xanthobacteraceae</taxon>
        <taxon>Aquabacter</taxon>
    </lineage>
</organism>
<evidence type="ECO:0000256" key="1">
    <source>
        <dbReference type="ARBA" id="ARBA00022475"/>
    </source>
</evidence>
<protein>
    <recommendedName>
        <fullName evidence="5">UPF0391 membrane protein EDC64_10884</fullName>
    </recommendedName>
</protein>
<proteinExistence type="inferred from homology"/>
<dbReference type="GO" id="GO:0005886">
    <property type="term" value="C:plasma membrane"/>
    <property type="evidence" value="ECO:0007669"/>
    <property type="project" value="UniProtKB-SubCell"/>
</dbReference>
<keyword evidence="7" id="KW-1185">Reference proteome</keyword>
<dbReference type="NCBIfam" id="NF010226">
    <property type="entry name" value="PRK13682.1-1"/>
    <property type="match status" value="1"/>
</dbReference>
<keyword evidence="4 5" id="KW-0472">Membrane</keyword>
<evidence type="ECO:0000256" key="5">
    <source>
        <dbReference type="HAMAP-Rule" id="MF_01361"/>
    </source>
</evidence>
<dbReference type="RefSeq" id="WP_132032199.1">
    <property type="nucleotide sequence ID" value="NZ_SMAI01000008.1"/>
</dbReference>
<dbReference type="PIRSF" id="PIRSF036466">
    <property type="entry name" value="UCP036466"/>
    <property type="match status" value="1"/>
</dbReference>
<keyword evidence="2 5" id="KW-0812">Transmembrane</keyword>
<evidence type="ECO:0000256" key="3">
    <source>
        <dbReference type="ARBA" id="ARBA00022989"/>
    </source>
</evidence>
<sequence>MLGWAVTFLVVALIAAVLGFGGIAGTAIEIAKIIFFVAIALFLISAVIGLMRGRGPTVR</sequence>
<dbReference type="Proteomes" id="UP000294664">
    <property type="component" value="Unassembled WGS sequence"/>
</dbReference>
<accession>A0A4V2UXL2</accession>
<dbReference type="NCBIfam" id="NF010228">
    <property type="entry name" value="PRK13682.1-3"/>
    <property type="match status" value="1"/>
</dbReference>
<comment type="similarity">
    <text evidence="5">Belongs to the UPF0391 family.</text>
</comment>
<gene>
    <name evidence="6" type="ORF">EDC64_10884</name>
</gene>
<keyword evidence="3 5" id="KW-1133">Transmembrane helix</keyword>
<dbReference type="InterPro" id="IPR009760">
    <property type="entry name" value="DUF1328"/>
</dbReference>
<comment type="subcellular location">
    <subcellularLocation>
        <location evidence="5">Cell membrane</location>
        <topology evidence="5">Single-pass membrane protein</topology>
    </subcellularLocation>
</comment>
<dbReference type="HAMAP" id="MF_01361">
    <property type="entry name" value="UPF0391"/>
    <property type="match status" value="1"/>
</dbReference>
<dbReference type="EMBL" id="SMAI01000008">
    <property type="protein sequence ID" value="TCT03918.1"/>
    <property type="molecule type" value="Genomic_DNA"/>
</dbReference>